<proteinExistence type="predicted"/>
<organism evidence="1">
    <name type="scientific">marine sediment metagenome</name>
    <dbReference type="NCBI Taxonomy" id="412755"/>
    <lineage>
        <taxon>unclassified sequences</taxon>
        <taxon>metagenomes</taxon>
        <taxon>ecological metagenomes</taxon>
    </lineage>
</organism>
<sequence>MAKYAFVAATGEPALTVIDVTDPTSPFFVTSILTDLLSDFAYLEGVLYAVSFNNRSLTCITADPAPSILGRISGGGAPNFLQNPRQLVPYGNYCYIAIQGDDGLTIIDISNPNNPTYAGGIYGAGAPNFLNDSRALAMLDTSHYCMTSRAEPSFSIIDVSTPAAPVIVGQVINAAYDTQQMQISGTRAYLVNNTNDLTIVNVSDITNPTLIST</sequence>
<dbReference type="AlphaFoldDB" id="X1W1T0"/>
<protein>
    <recommendedName>
        <fullName evidence="2">LVIVD repeat-containing protein</fullName>
    </recommendedName>
</protein>
<reference evidence="1" key="1">
    <citation type="journal article" date="2014" name="Front. Microbiol.">
        <title>High frequency of phylogenetically diverse reductive dehalogenase-homologous genes in deep subseafloor sedimentary metagenomes.</title>
        <authorList>
            <person name="Kawai M."/>
            <person name="Futagami T."/>
            <person name="Toyoda A."/>
            <person name="Takaki Y."/>
            <person name="Nishi S."/>
            <person name="Hori S."/>
            <person name="Arai W."/>
            <person name="Tsubouchi T."/>
            <person name="Morono Y."/>
            <person name="Uchiyama I."/>
            <person name="Ito T."/>
            <person name="Fujiyama A."/>
            <person name="Inagaki F."/>
            <person name="Takami H."/>
        </authorList>
    </citation>
    <scope>NUCLEOTIDE SEQUENCE</scope>
    <source>
        <strain evidence="1">Expedition CK06-06</strain>
    </source>
</reference>
<evidence type="ECO:0000313" key="1">
    <source>
        <dbReference type="EMBL" id="GAJ22490.1"/>
    </source>
</evidence>
<dbReference type="SUPFAM" id="SSF75011">
    <property type="entry name" value="3-carboxy-cis,cis-mucoante lactonizing enzyme"/>
    <property type="match status" value="1"/>
</dbReference>
<gene>
    <name evidence="1" type="ORF">S12H4_55667</name>
</gene>
<evidence type="ECO:0008006" key="2">
    <source>
        <dbReference type="Google" id="ProtNLM"/>
    </source>
</evidence>
<dbReference type="Pfam" id="PF08309">
    <property type="entry name" value="LVIVD"/>
    <property type="match status" value="4"/>
</dbReference>
<accession>X1W1T0</accession>
<dbReference type="InterPro" id="IPR013211">
    <property type="entry name" value="LVIVD"/>
</dbReference>
<dbReference type="EMBL" id="BARW01035734">
    <property type="protein sequence ID" value="GAJ22490.1"/>
    <property type="molecule type" value="Genomic_DNA"/>
</dbReference>
<name>X1W1T0_9ZZZZ</name>
<feature type="non-terminal residue" evidence="1">
    <location>
        <position position="213"/>
    </location>
</feature>
<comment type="caution">
    <text evidence="1">The sequence shown here is derived from an EMBL/GenBank/DDBJ whole genome shotgun (WGS) entry which is preliminary data.</text>
</comment>